<evidence type="ECO:0000313" key="2">
    <source>
        <dbReference type="EMBL" id="NTS65345.1"/>
    </source>
</evidence>
<proteinExistence type="predicted"/>
<evidence type="ECO:0000313" key="3">
    <source>
        <dbReference type="Proteomes" id="UP000621447"/>
    </source>
</evidence>
<organism evidence="2 3">
    <name type="scientific">Sphingomonas hominis</name>
    <dbReference type="NCBI Taxonomy" id="2741495"/>
    <lineage>
        <taxon>Bacteria</taxon>
        <taxon>Pseudomonadati</taxon>
        <taxon>Pseudomonadota</taxon>
        <taxon>Alphaproteobacteria</taxon>
        <taxon>Sphingomonadales</taxon>
        <taxon>Sphingomonadaceae</taxon>
        <taxon>Sphingomonas</taxon>
    </lineage>
</organism>
<dbReference type="Proteomes" id="UP000621447">
    <property type="component" value="Unassembled WGS sequence"/>
</dbReference>
<dbReference type="RefSeq" id="WP_174193979.1">
    <property type="nucleotide sequence ID" value="NZ_JABULH010000003.1"/>
</dbReference>
<feature type="signal peptide" evidence="1">
    <location>
        <begin position="1"/>
        <end position="15"/>
    </location>
</feature>
<accession>A0ABX2JFN6</accession>
<keyword evidence="1" id="KW-0732">Signal</keyword>
<reference evidence="2 3" key="1">
    <citation type="submission" date="2020-06" db="EMBL/GenBank/DDBJ databases">
        <title>Sphingomonas hominis sp. nov., a member of the Sphingomonas, isolated from the hair of a 22-year-old girl.</title>
        <authorList>
            <person name="Zhang D.-F."/>
            <person name="Cui X.-W."/>
        </authorList>
    </citation>
    <scope>NUCLEOTIDE SEQUENCE [LARGE SCALE GENOMIC DNA]</scope>
    <source>
        <strain evidence="2 3">HHU CXW</strain>
    </source>
</reference>
<dbReference type="SUPFAM" id="SSF54427">
    <property type="entry name" value="NTF2-like"/>
    <property type="match status" value="1"/>
</dbReference>
<dbReference type="EMBL" id="JABULH010000003">
    <property type="protein sequence ID" value="NTS65345.1"/>
    <property type="molecule type" value="Genomic_DNA"/>
</dbReference>
<evidence type="ECO:0008006" key="4">
    <source>
        <dbReference type="Google" id="ProtNLM"/>
    </source>
</evidence>
<protein>
    <recommendedName>
        <fullName evidence="4">DUF4019 domain-containing protein</fullName>
    </recommendedName>
</protein>
<name>A0ABX2JFN6_9SPHN</name>
<feature type="chain" id="PRO_5045146583" description="DUF4019 domain-containing protein" evidence="1">
    <location>
        <begin position="16"/>
        <end position="140"/>
    </location>
</feature>
<evidence type="ECO:0000256" key="1">
    <source>
        <dbReference type="SAM" id="SignalP"/>
    </source>
</evidence>
<dbReference type="InterPro" id="IPR032710">
    <property type="entry name" value="NTF2-like_dom_sf"/>
</dbReference>
<comment type="caution">
    <text evidence="2">The sequence shown here is derived from an EMBL/GenBank/DDBJ whole genome shotgun (WGS) entry which is preliminary data.</text>
</comment>
<keyword evidence="3" id="KW-1185">Reference proteome</keyword>
<sequence length="140" mass="15286">MILLASALFASAAVATPSATSAAARAVVQRYYAALDRRDYRTAYQLWDRGGQASRQSYPQFVRGFANTRHTCVVTGAPTRPEGAAGSTYIRVPVTVRATLNNGTAQVFAGSYILRHVNDVDGATPEQRQWHLDSASLRRR</sequence>
<gene>
    <name evidence="2" type="ORF">HRV97_09235</name>
</gene>